<sequence length="308" mass="33543">MTSATLQARVHRPDPEFPLDPPIRITRPADAGVSVATAVVLSSPHSGAIYPASFRNASRLDALSLRRSEDAFIHELYAAGPGLGAPLLEALFPRAYCDPNRAAWELDPDMFDAPLPEHVVTASSKIGAGLGTIARVVAGGMEIYKGKIAFTEAERRVETCWRPYHDALDDLLQDARARHGVALLLDCHSMPSVGGSHQPDAGQRRADMVIGDFNGVSCTPRLVDRVEEYLQSCGFGTTRNKPYAGGYITQHYSRRDRGQHTLQLEINRDLYMDEERIAKAGGFSRVQAAMTGLTELLIACATPDFLNG</sequence>
<protein>
    <submittedName>
        <fullName evidence="2">N-formylglutamate amidohydrolase</fullName>
    </submittedName>
</protein>
<feature type="region of interest" description="Disordered" evidence="1">
    <location>
        <begin position="1"/>
        <end position="20"/>
    </location>
</feature>
<dbReference type="SUPFAM" id="SSF53187">
    <property type="entry name" value="Zn-dependent exopeptidases"/>
    <property type="match status" value="1"/>
</dbReference>
<dbReference type="Pfam" id="PF05013">
    <property type="entry name" value="FGase"/>
    <property type="match status" value="1"/>
</dbReference>
<gene>
    <name evidence="2" type="ORF">ACFOOQ_08945</name>
</gene>
<proteinExistence type="predicted"/>
<dbReference type="RefSeq" id="WP_379724663.1">
    <property type="nucleotide sequence ID" value="NZ_JBHRYJ010000001.1"/>
</dbReference>
<dbReference type="Gene3D" id="3.40.630.40">
    <property type="entry name" value="Zn-dependent exopeptidases"/>
    <property type="match status" value="1"/>
</dbReference>
<accession>A0ABV7VFS0</accession>
<evidence type="ECO:0000313" key="3">
    <source>
        <dbReference type="Proteomes" id="UP001595711"/>
    </source>
</evidence>
<evidence type="ECO:0000313" key="2">
    <source>
        <dbReference type="EMBL" id="MFC3675666.1"/>
    </source>
</evidence>
<name>A0ABV7VFS0_9PROT</name>
<dbReference type="InterPro" id="IPR007709">
    <property type="entry name" value="N-FG_amidohydro"/>
</dbReference>
<keyword evidence="3" id="KW-1185">Reference proteome</keyword>
<reference evidence="3" key="1">
    <citation type="journal article" date="2019" name="Int. J. Syst. Evol. Microbiol.">
        <title>The Global Catalogue of Microorganisms (GCM) 10K type strain sequencing project: providing services to taxonomists for standard genome sequencing and annotation.</title>
        <authorList>
            <consortium name="The Broad Institute Genomics Platform"/>
            <consortium name="The Broad Institute Genome Sequencing Center for Infectious Disease"/>
            <person name="Wu L."/>
            <person name="Ma J."/>
        </authorList>
    </citation>
    <scope>NUCLEOTIDE SEQUENCE [LARGE SCALE GENOMIC DNA]</scope>
    <source>
        <strain evidence="3">KCTC 42182</strain>
    </source>
</reference>
<evidence type="ECO:0000256" key="1">
    <source>
        <dbReference type="SAM" id="MobiDB-lite"/>
    </source>
</evidence>
<dbReference type="Proteomes" id="UP001595711">
    <property type="component" value="Unassembled WGS sequence"/>
</dbReference>
<dbReference type="EMBL" id="JBHRYJ010000001">
    <property type="protein sequence ID" value="MFC3675666.1"/>
    <property type="molecule type" value="Genomic_DNA"/>
</dbReference>
<organism evidence="2 3">
    <name type="scientific">Ferrovibrio xuzhouensis</name>
    <dbReference type="NCBI Taxonomy" id="1576914"/>
    <lineage>
        <taxon>Bacteria</taxon>
        <taxon>Pseudomonadati</taxon>
        <taxon>Pseudomonadota</taxon>
        <taxon>Alphaproteobacteria</taxon>
        <taxon>Rhodospirillales</taxon>
        <taxon>Rhodospirillaceae</taxon>
        <taxon>Ferrovibrio</taxon>
    </lineage>
</organism>
<comment type="caution">
    <text evidence="2">The sequence shown here is derived from an EMBL/GenBank/DDBJ whole genome shotgun (WGS) entry which is preliminary data.</text>
</comment>